<proteinExistence type="predicted"/>
<evidence type="ECO:0000313" key="2">
    <source>
        <dbReference type="Proteomes" id="UP001062846"/>
    </source>
</evidence>
<keyword evidence="2" id="KW-1185">Reference proteome</keyword>
<reference evidence="1" key="1">
    <citation type="submission" date="2022-02" db="EMBL/GenBank/DDBJ databases">
        <title>Plant Genome Project.</title>
        <authorList>
            <person name="Zhang R.-G."/>
        </authorList>
    </citation>
    <scope>NUCLEOTIDE SEQUENCE</scope>
    <source>
        <strain evidence="1">AT1</strain>
    </source>
</reference>
<gene>
    <name evidence="1" type="ORF">RHMOL_Rhmol11G0073700</name>
</gene>
<organism evidence="1 2">
    <name type="scientific">Rhododendron molle</name>
    <name type="common">Chinese azalea</name>
    <name type="synonym">Azalea mollis</name>
    <dbReference type="NCBI Taxonomy" id="49168"/>
    <lineage>
        <taxon>Eukaryota</taxon>
        <taxon>Viridiplantae</taxon>
        <taxon>Streptophyta</taxon>
        <taxon>Embryophyta</taxon>
        <taxon>Tracheophyta</taxon>
        <taxon>Spermatophyta</taxon>
        <taxon>Magnoliopsida</taxon>
        <taxon>eudicotyledons</taxon>
        <taxon>Gunneridae</taxon>
        <taxon>Pentapetalae</taxon>
        <taxon>asterids</taxon>
        <taxon>Ericales</taxon>
        <taxon>Ericaceae</taxon>
        <taxon>Ericoideae</taxon>
        <taxon>Rhodoreae</taxon>
        <taxon>Rhododendron</taxon>
    </lineage>
</organism>
<accession>A0ACC0LQL1</accession>
<dbReference type="EMBL" id="CM046398">
    <property type="protein sequence ID" value="KAI8530622.1"/>
    <property type="molecule type" value="Genomic_DNA"/>
</dbReference>
<name>A0ACC0LQL1_RHOML</name>
<dbReference type="Proteomes" id="UP001062846">
    <property type="component" value="Chromosome 11"/>
</dbReference>
<protein>
    <submittedName>
        <fullName evidence="1">Uncharacterized protein</fullName>
    </submittedName>
</protein>
<sequence length="59" mass="6549">MRGNGISYSIGLFSIPKAGHIIKAPEELVYEEHPLLPKPTFLGFYYTKAGQKVQSLLKA</sequence>
<evidence type="ECO:0000313" key="1">
    <source>
        <dbReference type="EMBL" id="KAI8530622.1"/>
    </source>
</evidence>
<comment type="caution">
    <text evidence="1">The sequence shown here is derived from an EMBL/GenBank/DDBJ whole genome shotgun (WGS) entry which is preliminary data.</text>
</comment>